<dbReference type="AlphaFoldDB" id="A0ABD3N0Z9"/>
<evidence type="ECO:0000313" key="1">
    <source>
        <dbReference type="EMBL" id="KAL3769786.1"/>
    </source>
</evidence>
<comment type="caution">
    <text evidence="1">The sequence shown here is derived from an EMBL/GenBank/DDBJ whole genome shotgun (WGS) entry which is preliminary data.</text>
</comment>
<dbReference type="Proteomes" id="UP001530315">
    <property type="component" value="Unassembled WGS sequence"/>
</dbReference>
<sequence length="96" mass="10187">MTWGDSNDIPFEFMLIDAPKLGRFAEGGPERDAFAEHFGDPPPSSSSSSCGGGVCLFENLGGNATLVSPMPLDHVDDTTYSHLARFIREAPGGQVS</sequence>
<dbReference type="InterPro" id="IPR054220">
    <property type="entry name" value="DUF6940"/>
</dbReference>
<accession>A0ABD3N0Z9</accession>
<dbReference type="Pfam" id="PF22086">
    <property type="entry name" value="DUF6940"/>
    <property type="match status" value="1"/>
</dbReference>
<keyword evidence="2" id="KW-1185">Reference proteome</keyword>
<name>A0ABD3N0Z9_9STRA</name>
<reference evidence="1 2" key="1">
    <citation type="submission" date="2024-10" db="EMBL/GenBank/DDBJ databases">
        <title>Updated reference genomes for cyclostephanoid diatoms.</title>
        <authorList>
            <person name="Roberts W.R."/>
            <person name="Alverson A.J."/>
        </authorList>
    </citation>
    <scope>NUCLEOTIDE SEQUENCE [LARGE SCALE GENOMIC DNA]</scope>
    <source>
        <strain evidence="1 2">AJA276-08</strain>
    </source>
</reference>
<dbReference type="EMBL" id="JALLAZ020001645">
    <property type="protein sequence ID" value="KAL3769786.1"/>
    <property type="molecule type" value="Genomic_DNA"/>
</dbReference>
<organism evidence="1 2">
    <name type="scientific">Stephanodiscus triporus</name>
    <dbReference type="NCBI Taxonomy" id="2934178"/>
    <lineage>
        <taxon>Eukaryota</taxon>
        <taxon>Sar</taxon>
        <taxon>Stramenopiles</taxon>
        <taxon>Ochrophyta</taxon>
        <taxon>Bacillariophyta</taxon>
        <taxon>Coscinodiscophyceae</taxon>
        <taxon>Thalassiosirophycidae</taxon>
        <taxon>Stephanodiscales</taxon>
        <taxon>Stephanodiscaceae</taxon>
        <taxon>Stephanodiscus</taxon>
    </lineage>
</organism>
<proteinExistence type="predicted"/>
<evidence type="ECO:0000313" key="2">
    <source>
        <dbReference type="Proteomes" id="UP001530315"/>
    </source>
</evidence>
<protein>
    <submittedName>
        <fullName evidence="1">Uncharacterized protein</fullName>
    </submittedName>
</protein>
<gene>
    <name evidence="1" type="ORF">ACHAW5_007618</name>
</gene>